<dbReference type="STRING" id="595434.RISK_001851"/>
<dbReference type="PANTHER" id="PTHR34818">
    <property type="entry name" value="PROTEIN BLI-3"/>
    <property type="match status" value="1"/>
</dbReference>
<evidence type="ECO:0000259" key="1">
    <source>
        <dbReference type="Pfam" id="PF16242"/>
    </source>
</evidence>
<dbReference type="InterPro" id="IPR038725">
    <property type="entry name" value="YdaG_split_barrel_FMN-bd"/>
</dbReference>
<dbReference type="Pfam" id="PF16242">
    <property type="entry name" value="Pyrid_ox_like"/>
    <property type="match status" value="1"/>
</dbReference>
<accession>A0A0J1BHI2</accession>
<evidence type="ECO:0000313" key="2">
    <source>
        <dbReference type="EMBL" id="KLU06000.1"/>
    </source>
</evidence>
<sequence>MNTQKKLIELIHDFDNAMLVTKTDDGGLDARPMAIAEATDDGQLWFVTSRNSGKIAELMLDRDVAVTLQASNKFVTLSGQCRVIDDAAKLDQLWKEAWKVWFPEGKNDPNITLLRVEPDHGEYWDNSGFTGIKYLLRAGKAYVQGERAETDEKINASVSL</sequence>
<dbReference type="PANTHER" id="PTHR34818:SF1">
    <property type="entry name" value="PROTEIN BLI-3"/>
    <property type="match status" value="1"/>
</dbReference>
<dbReference type="OrthoDB" id="9795235at2"/>
<protein>
    <submittedName>
        <fullName evidence="2">Pyridoxamine 5'-phosphate oxidase</fullName>
        <ecNumber evidence="2">1.4.3.5</ecNumber>
    </submittedName>
</protein>
<evidence type="ECO:0000313" key="3">
    <source>
        <dbReference type="Proteomes" id="UP000036367"/>
    </source>
</evidence>
<dbReference type="RefSeq" id="WP_047813658.1">
    <property type="nucleotide sequence ID" value="NZ_LECT01000016.1"/>
</dbReference>
<gene>
    <name evidence="2" type="ORF">RISK_001851</name>
</gene>
<feature type="domain" description="General stress protein FMN-binding split barrel" evidence="1">
    <location>
        <begin position="3"/>
        <end position="147"/>
    </location>
</feature>
<dbReference type="InterPro" id="IPR052917">
    <property type="entry name" value="Stress-Dev_Protein"/>
</dbReference>
<proteinExistence type="predicted"/>
<dbReference type="EMBL" id="LECT01000016">
    <property type="protein sequence ID" value="KLU06000.1"/>
    <property type="molecule type" value="Genomic_DNA"/>
</dbReference>
<keyword evidence="3" id="KW-1185">Reference proteome</keyword>
<comment type="caution">
    <text evidence="2">The sequence shown here is derived from an EMBL/GenBank/DDBJ whole genome shotgun (WGS) entry which is preliminary data.</text>
</comment>
<dbReference type="PATRIC" id="fig|595434.4.peg.1771"/>
<organism evidence="2 3">
    <name type="scientific">Rhodopirellula islandica</name>
    <dbReference type="NCBI Taxonomy" id="595434"/>
    <lineage>
        <taxon>Bacteria</taxon>
        <taxon>Pseudomonadati</taxon>
        <taxon>Planctomycetota</taxon>
        <taxon>Planctomycetia</taxon>
        <taxon>Pirellulales</taxon>
        <taxon>Pirellulaceae</taxon>
        <taxon>Rhodopirellula</taxon>
    </lineage>
</organism>
<dbReference type="Gene3D" id="2.30.110.10">
    <property type="entry name" value="Electron Transport, Fmn-binding Protein, Chain A"/>
    <property type="match status" value="1"/>
</dbReference>
<dbReference type="GO" id="GO:0004733">
    <property type="term" value="F:pyridoxamine phosphate oxidase activity"/>
    <property type="evidence" value="ECO:0007669"/>
    <property type="project" value="UniProtKB-EC"/>
</dbReference>
<dbReference type="AlphaFoldDB" id="A0A0J1BHI2"/>
<dbReference type="SUPFAM" id="SSF50475">
    <property type="entry name" value="FMN-binding split barrel"/>
    <property type="match status" value="1"/>
</dbReference>
<dbReference type="EC" id="1.4.3.5" evidence="2"/>
<keyword evidence="2" id="KW-0560">Oxidoreductase</keyword>
<dbReference type="Proteomes" id="UP000036367">
    <property type="component" value="Unassembled WGS sequence"/>
</dbReference>
<dbReference type="InterPro" id="IPR012349">
    <property type="entry name" value="Split_barrel_FMN-bd"/>
</dbReference>
<reference evidence="2" key="1">
    <citation type="submission" date="2015-05" db="EMBL/GenBank/DDBJ databases">
        <title>Permanent draft genome of Rhodopirellula islandicus K833.</title>
        <authorList>
            <person name="Kizina J."/>
            <person name="Richter M."/>
            <person name="Glockner F.O."/>
            <person name="Harder J."/>
        </authorList>
    </citation>
    <scope>NUCLEOTIDE SEQUENCE [LARGE SCALE GENOMIC DNA]</scope>
    <source>
        <strain evidence="2">K833</strain>
    </source>
</reference>
<name>A0A0J1BHI2_RHOIS</name>